<dbReference type="AlphaFoldDB" id="A0A139WXV3"/>
<gene>
    <name evidence="3" type="ORF">WA1_47290</name>
</gene>
<dbReference type="InterPro" id="IPR018511">
    <property type="entry name" value="Hemolysin-typ_Ca-bd_CS"/>
</dbReference>
<dbReference type="PANTHER" id="PTHR38340">
    <property type="entry name" value="S-LAYER PROTEIN"/>
    <property type="match status" value="1"/>
</dbReference>
<protein>
    <submittedName>
        <fullName evidence="3">Hemolysin</fullName>
    </submittedName>
</protein>
<accession>A0A139WXV3</accession>
<dbReference type="Proteomes" id="UP000076925">
    <property type="component" value="Unassembled WGS sequence"/>
</dbReference>
<dbReference type="GO" id="GO:0005509">
    <property type="term" value="F:calcium ion binding"/>
    <property type="evidence" value="ECO:0007669"/>
    <property type="project" value="InterPro"/>
</dbReference>
<dbReference type="GO" id="GO:0005576">
    <property type="term" value="C:extracellular region"/>
    <property type="evidence" value="ECO:0007669"/>
    <property type="project" value="UniProtKB-SubCell"/>
</dbReference>
<dbReference type="InterPro" id="IPR001343">
    <property type="entry name" value="Hemolysn_Ca-bd"/>
</dbReference>
<keyword evidence="4" id="KW-1185">Reference proteome</keyword>
<reference evidence="3 4" key="1">
    <citation type="journal article" date="2013" name="Genome Biol. Evol.">
        <title>Genomes of Stigonematalean cyanobacteria (subsection V) and the evolution of oxygenic photosynthesis from prokaryotes to plastids.</title>
        <authorList>
            <person name="Dagan T."/>
            <person name="Roettger M."/>
            <person name="Stucken K."/>
            <person name="Landan G."/>
            <person name="Koch R."/>
            <person name="Major P."/>
            <person name="Gould S.B."/>
            <person name="Goremykin V.V."/>
            <person name="Rippka R."/>
            <person name="Tandeau de Marsac N."/>
            <person name="Gugger M."/>
            <person name="Lockhart P.J."/>
            <person name="Allen J.F."/>
            <person name="Brune I."/>
            <person name="Maus I."/>
            <person name="Puhler A."/>
            <person name="Martin W.F."/>
        </authorList>
    </citation>
    <scope>NUCLEOTIDE SEQUENCE [LARGE SCALE GENOMIC DNA]</scope>
    <source>
        <strain evidence="3 4">PCC 7110</strain>
    </source>
</reference>
<sequence length="192" mass="20696">MTIINGNEDNNWIFGTPFEDQIDGFGGKDLLIGGNGNDVLIGGNGNDNLYGGRGDDILIGVNPLDEQPGQLERDILIGGAGRDTFVLGDPFKIYYDDSQIRFIVAPSPNEPPPSYALITDFEPGKDIIQLKGAVEYKLENVKLPNGVSGLGILFDADRFDGNGSEQLIGIIQSQQSLENLQINIGRSITTIT</sequence>
<evidence type="ECO:0000313" key="4">
    <source>
        <dbReference type="Proteomes" id="UP000076925"/>
    </source>
</evidence>
<dbReference type="Gene3D" id="2.150.10.10">
    <property type="entry name" value="Serralysin-like metalloprotease, C-terminal"/>
    <property type="match status" value="2"/>
</dbReference>
<evidence type="ECO:0000256" key="1">
    <source>
        <dbReference type="ARBA" id="ARBA00004613"/>
    </source>
</evidence>
<evidence type="ECO:0000256" key="2">
    <source>
        <dbReference type="ARBA" id="ARBA00022525"/>
    </source>
</evidence>
<organism evidence="3 4">
    <name type="scientific">Scytonema hofmannii PCC 7110</name>
    <dbReference type="NCBI Taxonomy" id="128403"/>
    <lineage>
        <taxon>Bacteria</taxon>
        <taxon>Bacillati</taxon>
        <taxon>Cyanobacteriota</taxon>
        <taxon>Cyanophyceae</taxon>
        <taxon>Nostocales</taxon>
        <taxon>Scytonemataceae</taxon>
        <taxon>Scytonema</taxon>
    </lineage>
</organism>
<dbReference type="InterPro" id="IPR011049">
    <property type="entry name" value="Serralysin-like_metalloprot_C"/>
</dbReference>
<dbReference type="PANTHER" id="PTHR38340:SF1">
    <property type="entry name" value="S-LAYER PROTEIN"/>
    <property type="match status" value="1"/>
</dbReference>
<dbReference type="SUPFAM" id="SSF51120">
    <property type="entry name" value="beta-Roll"/>
    <property type="match status" value="1"/>
</dbReference>
<dbReference type="RefSeq" id="WP_017745062.1">
    <property type="nucleotide sequence ID" value="NZ_KQ976354.1"/>
</dbReference>
<keyword evidence="2" id="KW-0964">Secreted</keyword>
<dbReference type="InterPro" id="IPR050557">
    <property type="entry name" value="RTX_toxin/Mannuronan_C5-epim"/>
</dbReference>
<name>A0A139WXV3_9CYAN</name>
<comment type="subcellular location">
    <subcellularLocation>
        <location evidence="1">Secreted</location>
    </subcellularLocation>
</comment>
<comment type="caution">
    <text evidence="3">The sequence shown here is derived from an EMBL/GenBank/DDBJ whole genome shotgun (WGS) entry which is preliminary data.</text>
</comment>
<dbReference type="Pfam" id="PF00353">
    <property type="entry name" value="HemolysinCabind"/>
    <property type="match status" value="2"/>
</dbReference>
<dbReference type="PRINTS" id="PR00313">
    <property type="entry name" value="CABNDNGRPT"/>
</dbReference>
<proteinExistence type="predicted"/>
<dbReference type="EMBL" id="ANNX02000047">
    <property type="protein sequence ID" value="KYC37233.1"/>
    <property type="molecule type" value="Genomic_DNA"/>
</dbReference>
<evidence type="ECO:0000313" key="3">
    <source>
        <dbReference type="EMBL" id="KYC37233.1"/>
    </source>
</evidence>
<dbReference type="PROSITE" id="PS00330">
    <property type="entry name" value="HEMOLYSIN_CALCIUM"/>
    <property type="match status" value="2"/>
</dbReference>
<dbReference type="OrthoDB" id="473504at2"/>
<dbReference type="STRING" id="128403.WA1_47290"/>